<feature type="region of interest" description="Disordered" evidence="1">
    <location>
        <begin position="865"/>
        <end position="901"/>
    </location>
</feature>
<organism evidence="2 3">
    <name type="scientific">Physocladia obscura</name>
    <dbReference type="NCBI Taxonomy" id="109957"/>
    <lineage>
        <taxon>Eukaryota</taxon>
        <taxon>Fungi</taxon>
        <taxon>Fungi incertae sedis</taxon>
        <taxon>Chytridiomycota</taxon>
        <taxon>Chytridiomycota incertae sedis</taxon>
        <taxon>Chytridiomycetes</taxon>
        <taxon>Chytridiales</taxon>
        <taxon>Chytriomycetaceae</taxon>
        <taxon>Physocladia</taxon>
    </lineage>
</organism>
<feature type="region of interest" description="Disordered" evidence="1">
    <location>
        <begin position="1062"/>
        <end position="1081"/>
    </location>
</feature>
<feature type="region of interest" description="Disordered" evidence="1">
    <location>
        <begin position="1118"/>
        <end position="1161"/>
    </location>
</feature>
<dbReference type="Proteomes" id="UP001211907">
    <property type="component" value="Unassembled WGS sequence"/>
</dbReference>
<feature type="compositionally biased region" description="Basic and acidic residues" evidence="1">
    <location>
        <begin position="31"/>
        <end position="45"/>
    </location>
</feature>
<feature type="compositionally biased region" description="Pro residues" evidence="1">
    <location>
        <begin position="870"/>
        <end position="880"/>
    </location>
</feature>
<feature type="compositionally biased region" description="Polar residues" evidence="1">
    <location>
        <begin position="384"/>
        <end position="393"/>
    </location>
</feature>
<name>A0AAD5T540_9FUNG</name>
<comment type="caution">
    <text evidence="2">The sequence shown here is derived from an EMBL/GenBank/DDBJ whole genome shotgun (WGS) entry which is preliminary data.</text>
</comment>
<protein>
    <submittedName>
        <fullName evidence="2">Uncharacterized protein</fullName>
    </submittedName>
</protein>
<feature type="region of interest" description="Disordered" evidence="1">
    <location>
        <begin position="607"/>
        <end position="642"/>
    </location>
</feature>
<feature type="region of interest" description="Disordered" evidence="1">
    <location>
        <begin position="25"/>
        <end position="45"/>
    </location>
</feature>
<proteinExistence type="predicted"/>
<gene>
    <name evidence="2" type="ORF">HK100_007206</name>
</gene>
<reference evidence="2" key="1">
    <citation type="submission" date="2020-05" db="EMBL/GenBank/DDBJ databases">
        <title>Phylogenomic resolution of chytrid fungi.</title>
        <authorList>
            <person name="Stajich J.E."/>
            <person name="Amses K."/>
            <person name="Simmons R."/>
            <person name="Seto K."/>
            <person name="Myers J."/>
            <person name="Bonds A."/>
            <person name="Quandt C.A."/>
            <person name="Barry K."/>
            <person name="Liu P."/>
            <person name="Grigoriev I."/>
            <person name="Longcore J.E."/>
            <person name="James T.Y."/>
        </authorList>
    </citation>
    <scope>NUCLEOTIDE SEQUENCE</scope>
    <source>
        <strain evidence="2">JEL0513</strain>
    </source>
</reference>
<evidence type="ECO:0000313" key="2">
    <source>
        <dbReference type="EMBL" id="KAJ3130903.1"/>
    </source>
</evidence>
<feature type="compositionally biased region" description="Low complexity" evidence="1">
    <location>
        <begin position="1128"/>
        <end position="1138"/>
    </location>
</feature>
<dbReference type="AlphaFoldDB" id="A0AAD5T540"/>
<evidence type="ECO:0000256" key="1">
    <source>
        <dbReference type="SAM" id="MobiDB-lite"/>
    </source>
</evidence>
<feature type="compositionally biased region" description="Low complexity" evidence="1">
    <location>
        <begin position="1067"/>
        <end position="1081"/>
    </location>
</feature>
<dbReference type="EMBL" id="JADGJH010000339">
    <property type="protein sequence ID" value="KAJ3130903.1"/>
    <property type="molecule type" value="Genomic_DNA"/>
</dbReference>
<feature type="compositionally biased region" description="Polar residues" evidence="1">
    <location>
        <begin position="800"/>
        <end position="809"/>
    </location>
</feature>
<accession>A0AAD5T540</accession>
<keyword evidence="3" id="KW-1185">Reference proteome</keyword>
<feature type="region of interest" description="Disordered" evidence="1">
    <location>
        <begin position="1007"/>
        <end position="1037"/>
    </location>
</feature>
<evidence type="ECO:0000313" key="3">
    <source>
        <dbReference type="Proteomes" id="UP001211907"/>
    </source>
</evidence>
<sequence>MEAPPPASAPLLTQGLAYSQPHLHSHLHSHSLADKREESGRTDSDKAGIVMMHTRLTQTNAAGSKGAIGTKGRGKKGSASVLLVAVSSPADVLSVRNELACVEKRDAAEAAATAAAASTPLADAAAFFGGVAASLLPPLDFHARAASAAAKRARDAELLVYANLSYACVRGTPCYRHVAHVVFRDSLFLVLMLNKLPMDDTGHPLLIVTSPVRSFIHFAQVAYIVDEQHLGAACQFALVLNTRQELRFLCNSSSEYLQWIDCLYNAYTACHSSPINQIPRDLDYDDRKSIYSQFGGGPRRPASGLFSQQIPQHNMSRSGSHNPGYSYSPQLFPNILSDGGRMMISSSAGMMRQPSNQRQIKNKSRYLPAKAYSNQQITRHEQNQQENSDQYYNGNKVDSGHLDSSIKLMSPRTGASALKKSPMSEDRFKRSTRPTKMHNNYGNIDNDDDEIDFESGSDFRYDSDIVDFANQRRMQRSVSTPPMSFYSKTAATTIPVSAVTTTSRNQASSGNGKRRSWTAEEVYEMTVNAYQAGLTEEVDEERRRNASTFRNNNRNIIYGSNINSAVIPGLRISSSSTSLTRGGFPTRAGSLVRFSGEDEVAYDTMHMHSDASSGGTGSRGSSLQRRDGEYSKSDNGIEEENDNTSVLMQVKNQENHVVIAPTLGLQNFESRSKSVDTRARSAAAAQHDILKARRKEVEKELATIPLILAARSASVDTRSTSAAARLFQSPSSSPLVHKKNFKKESLHSIPSFNFDVPKKDAYKTAVNSNSLNSEAKDYLLSTLFGTSSKNLPIGMKDKPTVQSAQETMFSNSEENDSNLSNESHYAVATSPTSKNTTIVGAVVVSSPPLNAVPNQEYHQLLPKVSQYLPNSPPPPPPQPPSSLSSPLQAKCEEETPNSVDKTTVEEPWLEYAANLSVTEHIELLSTDTLVLLQEMRFAKNEATAGLVGATAFGLGYYDDFGRPTKQAADVTTEFSENLSAVSAVKQQLEGDDENADGLVEEKNAEIIGVPDYDDEMNDSDSSASVTGSRKSRLHQTSPVNGCSALELSNSVGMMKSATTAAIARAKSPTNSDSTLSPSSPSPALKKVFNNVNATAANLSLASSTLPFSASPNSSTAIGGAAGGGGGESPASSSFSSFTFPPPRSMSRTYSKKPTHDGSTKMSFTTASLRESLIESLQSSPGYVNATIAEEQQQHRKADLEKLQNVKAKIVETLQKFDPVVKGTVVTSTASVVVPAADEGGDGVVKRAVGAFESLQQRSGDKM</sequence>
<feature type="region of interest" description="Disordered" evidence="1">
    <location>
        <begin position="799"/>
        <end position="831"/>
    </location>
</feature>
<feature type="region of interest" description="Disordered" evidence="1">
    <location>
        <begin position="377"/>
        <end position="449"/>
    </location>
</feature>
<feature type="compositionally biased region" description="Polar residues" evidence="1">
    <location>
        <begin position="1019"/>
        <end position="1037"/>
    </location>
</feature>